<reference evidence="3" key="2">
    <citation type="submission" date="2018-02" db="UniProtKB">
        <authorList>
            <consortium name="EnsemblPlants"/>
        </authorList>
    </citation>
    <scope>IDENTIFICATION</scope>
    <source>
        <strain evidence="3">Williams 82</strain>
    </source>
</reference>
<feature type="region of interest" description="Disordered" evidence="1">
    <location>
        <begin position="1"/>
        <end position="70"/>
    </location>
</feature>
<reference evidence="2 3" key="1">
    <citation type="journal article" date="2010" name="Nature">
        <title>Genome sequence of the palaeopolyploid soybean.</title>
        <authorList>
            <person name="Schmutz J."/>
            <person name="Cannon S.B."/>
            <person name="Schlueter J."/>
            <person name="Ma J."/>
            <person name="Mitros T."/>
            <person name="Nelson W."/>
            <person name="Hyten D.L."/>
            <person name="Song Q."/>
            <person name="Thelen J.J."/>
            <person name="Cheng J."/>
            <person name="Xu D."/>
            <person name="Hellsten U."/>
            <person name="May G.D."/>
            <person name="Yu Y."/>
            <person name="Sakurai T."/>
            <person name="Umezawa T."/>
            <person name="Bhattacharyya M.K."/>
            <person name="Sandhu D."/>
            <person name="Valliyodan B."/>
            <person name="Lindquist E."/>
            <person name="Peto M."/>
            <person name="Grant D."/>
            <person name="Shu S."/>
            <person name="Goodstein D."/>
            <person name="Barry K."/>
            <person name="Futrell-Griggs M."/>
            <person name="Abernathy B."/>
            <person name="Du J."/>
            <person name="Tian Z."/>
            <person name="Zhu L."/>
            <person name="Gill N."/>
            <person name="Joshi T."/>
            <person name="Libault M."/>
            <person name="Sethuraman A."/>
            <person name="Zhang X.-C."/>
            <person name="Shinozaki K."/>
            <person name="Nguyen H.T."/>
            <person name="Wing R.A."/>
            <person name="Cregan P."/>
            <person name="Specht J."/>
            <person name="Grimwood J."/>
            <person name="Rokhsar D."/>
            <person name="Stacey G."/>
            <person name="Shoemaker R.C."/>
            <person name="Jackson S.A."/>
        </authorList>
    </citation>
    <scope>NUCLEOTIDE SEQUENCE</scope>
    <source>
        <strain evidence="3">cv. Williams 82</strain>
        <tissue evidence="2">Callus</tissue>
    </source>
</reference>
<feature type="compositionally biased region" description="Pro residues" evidence="1">
    <location>
        <begin position="44"/>
        <end position="57"/>
    </location>
</feature>
<dbReference type="STRING" id="3847.A0A0R0JFN6"/>
<evidence type="ECO:0000313" key="4">
    <source>
        <dbReference type="Proteomes" id="UP000008827"/>
    </source>
</evidence>
<evidence type="ECO:0000256" key="1">
    <source>
        <dbReference type="SAM" id="MobiDB-lite"/>
    </source>
</evidence>
<dbReference type="AlphaFoldDB" id="A0A0R0JFN6"/>
<organism evidence="2">
    <name type="scientific">Glycine max</name>
    <name type="common">Soybean</name>
    <name type="synonym">Glycine hispida</name>
    <dbReference type="NCBI Taxonomy" id="3847"/>
    <lineage>
        <taxon>Eukaryota</taxon>
        <taxon>Viridiplantae</taxon>
        <taxon>Streptophyta</taxon>
        <taxon>Embryophyta</taxon>
        <taxon>Tracheophyta</taxon>
        <taxon>Spermatophyta</taxon>
        <taxon>Magnoliopsida</taxon>
        <taxon>eudicotyledons</taxon>
        <taxon>Gunneridae</taxon>
        <taxon>Pentapetalae</taxon>
        <taxon>rosids</taxon>
        <taxon>fabids</taxon>
        <taxon>Fabales</taxon>
        <taxon>Fabaceae</taxon>
        <taxon>Papilionoideae</taxon>
        <taxon>50 kb inversion clade</taxon>
        <taxon>NPAAA clade</taxon>
        <taxon>indigoferoid/millettioid clade</taxon>
        <taxon>Phaseoleae</taxon>
        <taxon>Glycine</taxon>
        <taxon>Glycine subgen. Soja</taxon>
    </lineage>
</organism>
<keyword evidence="4" id="KW-1185">Reference proteome</keyword>
<dbReference type="Gramene" id="KRH50596">
    <property type="protein sequence ID" value="KRH50596"/>
    <property type="gene ID" value="GLYMA_07G230800"/>
</dbReference>
<accession>A0A0R0JFN6</accession>
<dbReference type="InParanoid" id="A0A0R0JFN6"/>
<dbReference type="EMBL" id="CM000840">
    <property type="protein sequence ID" value="KRH50596.1"/>
    <property type="molecule type" value="Genomic_DNA"/>
</dbReference>
<protein>
    <submittedName>
        <fullName evidence="2 3">Uncharacterized protein</fullName>
    </submittedName>
</protein>
<proteinExistence type="predicted"/>
<dbReference type="Proteomes" id="UP000008827">
    <property type="component" value="Chromosome 7"/>
</dbReference>
<evidence type="ECO:0000313" key="2">
    <source>
        <dbReference type="EMBL" id="KRH50596.1"/>
    </source>
</evidence>
<reference evidence="2" key="3">
    <citation type="submission" date="2018-07" db="EMBL/GenBank/DDBJ databases">
        <title>WGS assembly of Glycine max.</title>
        <authorList>
            <person name="Schmutz J."/>
            <person name="Cannon S."/>
            <person name="Schlueter J."/>
            <person name="Ma J."/>
            <person name="Mitros T."/>
            <person name="Nelson W."/>
            <person name="Hyten D."/>
            <person name="Song Q."/>
            <person name="Thelen J."/>
            <person name="Cheng J."/>
            <person name="Xu D."/>
            <person name="Hellsten U."/>
            <person name="May G."/>
            <person name="Yu Y."/>
            <person name="Sakurai T."/>
            <person name="Umezawa T."/>
            <person name="Bhattacharyya M."/>
            <person name="Sandhu D."/>
            <person name="Valliyodan B."/>
            <person name="Lindquist E."/>
            <person name="Peto M."/>
            <person name="Grant D."/>
            <person name="Shu S."/>
            <person name="Goodstein D."/>
            <person name="Barry K."/>
            <person name="Futrell-Griggs M."/>
            <person name="Abernathy B."/>
            <person name="Du J."/>
            <person name="Tian Z."/>
            <person name="Zhu L."/>
            <person name="Gill N."/>
            <person name="Joshi T."/>
            <person name="Libault M."/>
            <person name="Sethuraman A."/>
            <person name="Zhang X."/>
            <person name="Shinozaki K."/>
            <person name="Nguyen H."/>
            <person name="Wing R."/>
            <person name="Cregan P."/>
            <person name="Specht J."/>
            <person name="Grimwood J."/>
            <person name="Rokhsar D."/>
            <person name="Stacey G."/>
            <person name="Shoemaker R."/>
            <person name="Jackson S."/>
        </authorList>
    </citation>
    <scope>NUCLEOTIDE SEQUENCE</scope>
    <source>
        <tissue evidence="2">Callus</tissue>
    </source>
</reference>
<feature type="compositionally biased region" description="Basic and acidic residues" evidence="1">
    <location>
        <begin position="27"/>
        <end position="39"/>
    </location>
</feature>
<evidence type="ECO:0000313" key="3">
    <source>
        <dbReference type="EnsemblPlants" id="KRH50596"/>
    </source>
</evidence>
<gene>
    <name evidence="2" type="ORF">GLYMA_07G230800</name>
</gene>
<sequence>MSRRGGSKQQPNSRRPAPPSASPSPAERGHGRGRGHEESSLIPAPSPVNAPSDPPPASTIGVPSGVAPVRAASPSLGAELESLTSAVEMQPSAPSSAKAVRFSERIGFGLVGRKIKVRANHFQVQVAEQDLFHYEVCNLNHRTHAFHSNDFIILF</sequence>
<name>A0A0R0JFN6_SOYBN</name>
<dbReference type="OMA" id="HRTHAFH"/>
<dbReference type="EnsemblPlants" id="KRH50596">
    <property type="protein sequence ID" value="KRH50596"/>
    <property type="gene ID" value="GLYMA_07G230800"/>
</dbReference>